<protein>
    <submittedName>
        <fullName evidence="1">Uncharacterized protein</fullName>
    </submittedName>
</protein>
<name>A0AAN8S648_POLSC</name>
<gene>
    <name evidence="1" type="ORF">RUM43_003889</name>
</gene>
<proteinExistence type="predicted"/>
<dbReference type="AlphaFoldDB" id="A0AAN8S648"/>
<accession>A0AAN8S648</accession>
<comment type="caution">
    <text evidence="1">The sequence shown here is derived from an EMBL/GenBank/DDBJ whole genome shotgun (WGS) entry which is preliminary data.</text>
</comment>
<organism evidence="1 2">
    <name type="scientific">Polyplax serrata</name>
    <name type="common">Common mouse louse</name>
    <dbReference type="NCBI Taxonomy" id="468196"/>
    <lineage>
        <taxon>Eukaryota</taxon>
        <taxon>Metazoa</taxon>
        <taxon>Ecdysozoa</taxon>
        <taxon>Arthropoda</taxon>
        <taxon>Hexapoda</taxon>
        <taxon>Insecta</taxon>
        <taxon>Pterygota</taxon>
        <taxon>Neoptera</taxon>
        <taxon>Paraneoptera</taxon>
        <taxon>Psocodea</taxon>
        <taxon>Troctomorpha</taxon>
        <taxon>Phthiraptera</taxon>
        <taxon>Anoplura</taxon>
        <taxon>Polyplacidae</taxon>
        <taxon>Polyplax</taxon>
    </lineage>
</organism>
<dbReference type="EMBL" id="JAWJWE010000002">
    <property type="protein sequence ID" value="KAK6642388.1"/>
    <property type="molecule type" value="Genomic_DNA"/>
</dbReference>
<sequence>MDLTQKQRRTDEAGRIERLEISIHRAPIKNKLTLGRKEQMKNEENVWKYKTGQQRKEQAIMLKEKE</sequence>
<evidence type="ECO:0000313" key="1">
    <source>
        <dbReference type="EMBL" id="KAK6642388.1"/>
    </source>
</evidence>
<reference evidence="1 2" key="1">
    <citation type="submission" date="2023-10" db="EMBL/GenBank/DDBJ databases">
        <title>Genomes of two closely related lineages of the louse Polyplax serrata with different host specificities.</title>
        <authorList>
            <person name="Martinu J."/>
            <person name="Tarabai H."/>
            <person name="Stefka J."/>
            <person name="Hypsa V."/>
        </authorList>
    </citation>
    <scope>NUCLEOTIDE SEQUENCE [LARGE SCALE GENOMIC DNA]</scope>
    <source>
        <strain evidence="1">HR10_N</strain>
    </source>
</reference>
<evidence type="ECO:0000313" key="2">
    <source>
        <dbReference type="Proteomes" id="UP001372834"/>
    </source>
</evidence>
<dbReference type="Proteomes" id="UP001372834">
    <property type="component" value="Unassembled WGS sequence"/>
</dbReference>